<dbReference type="EMBL" id="PIQC01000006">
    <property type="protein sequence ID" value="RUO68352.1"/>
    <property type="molecule type" value="Genomic_DNA"/>
</dbReference>
<protein>
    <submittedName>
        <fullName evidence="2">DNA-binding protein</fullName>
    </submittedName>
</protein>
<dbReference type="OrthoDB" id="8537306at2"/>
<sequence length="77" mass="8950">MNVAKRAFSEIEASEYIGMSRSYLRQSRMDGQLGKRKPAPPFIKIGRTIRYLKEDLDTWLESFYKASNLTDHEVNHG</sequence>
<accession>A0A432YY96</accession>
<dbReference type="Proteomes" id="UP000288058">
    <property type="component" value="Unassembled WGS sequence"/>
</dbReference>
<dbReference type="GO" id="GO:0003677">
    <property type="term" value="F:DNA binding"/>
    <property type="evidence" value="ECO:0007669"/>
    <property type="project" value="UniProtKB-KW"/>
</dbReference>
<evidence type="ECO:0000259" key="1">
    <source>
        <dbReference type="Pfam" id="PF12728"/>
    </source>
</evidence>
<organism evidence="2 3">
    <name type="scientific">Idiomarina ramblicola</name>
    <dbReference type="NCBI Taxonomy" id="263724"/>
    <lineage>
        <taxon>Bacteria</taxon>
        <taxon>Pseudomonadati</taxon>
        <taxon>Pseudomonadota</taxon>
        <taxon>Gammaproteobacteria</taxon>
        <taxon>Alteromonadales</taxon>
        <taxon>Idiomarinaceae</taxon>
        <taxon>Idiomarina</taxon>
    </lineage>
</organism>
<feature type="domain" description="Helix-turn-helix" evidence="1">
    <location>
        <begin position="12"/>
        <end position="62"/>
    </location>
</feature>
<dbReference type="RefSeq" id="WP_126782357.1">
    <property type="nucleotide sequence ID" value="NZ_PIQC01000006.1"/>
</dbReference>
<reference evidence="3" key="1">
    <citation type="journal article" date="2018" name="Front. Microbiol.">
        <title>Genome-Based Analysis Reveals the Taxonomy and Diversity of the Family Idiomarinaceae.</title>
        <authorList>
            <person name="Liu Y."/>
            <person name="Lai Q."/>
            <person name="Shao Z."/>
        </authorList>
    </citation>
    <scope>NUCLEOTIDE SEQUENCE [LARGE SCALE GENOMIC DNA]</scope>
    <source>
        <strain evidence="3">R22</strain>
    </source>
</reference>
<keyword evidence="2" id="KW-0238">DNA-binding</keyword>
<proteinExistence type="predicted"/>
<comment type="caution">
    <text evidence="2">The sequence shown here is derived from an EMBL/GenBank/DDBJ whole genome shotgun (WGS) entry which is preliminary data.</text>
</comment>
<name>A0A432YY96_9GAMM</name>
<dbReference type="InterPro" id="IPR041657">
    <property type="entry name" value="HTH_17"/>
</dbReference>
<keyword evidence="3" id="KW-1185">Reference proteome</keyword>
<gene>
    <name evidence="2" type="ORF">CWI78_09030</name>
</gene>
<dbReference type="Pfam" id="PF12728">
    <property type="entry name" value="HTH_17"/>
    <property type="match status" value="1"/>
</dbReference>
<evidence type="ECO:0000313" key="2">
    <source>
        <dbReference type="EMBL" id="RUO68352.1"/>
    </source>
</evidence>
<evidence type="ECO:0000313" key="3">
    <source>
        <dbReference type="Proteomes" id="UP000288058"/>
    </source>
</evidence>
<dbReference type="AlphaFoldDB" id="A0A432YY96"/>